<sequence>MSDARWRPVDAAELPQWRKAAAGHLRAVRRTAGEVGYDRAVDDALARAITADGGLAPEHAVWRVTAADTATGWVWLIRRPDVVVVADLAVPDAAAAAVAEKLPDAIRDLDRNALSFSVFRGDPVSAALRAPHDKLIASHQQIDVAGVPPAEGLTLRPMTPAHYADFARFSADHYARELLAAGAAPSLAAAESAARESFARLLPDGLDTRGHWMWTAFAGDAAVGMLWIEMQPERAFIFNIEVGPAHRRKGHATQILRAGAEQTRIAGRGTLALNVWGHNTGAKRLYDAAGYLTTDQVFRRDLPKRPRRKPAGA</sequence>
<feature type="domain" description="N-acetyltransferase" evidence="3">
    <location>
        <begin position="153"/>
        <end position="312"/>
    </location>
</feature>
<keyword evidence="5" id="KW-1185">Reference proteome</keyword>
<dbReference type="Proteomes" id="UP000557772">
    <property type="component" value="Unassembled WGS sequence"/>
</dbReference>
<evidence type="ECO:0000256" key="2">
    <source>
        <dbReference type="ARBA" id="ARBA00023315"/>
    </source>
</evidence>
<keyword evidence="1 4" id="KW-0808">Transferase</keyword>
<evidence type="ECO:0000259" key="3">
    <source>
        <dbReference type="PROSITE" id="PS51186"/>
    </source>
</evidence>
<dbReference type="PROSITE" id="PS51186">
    <property type="entry name" value="GNAT"/>
    <property type="match status" value="1"/>
</dbReference>
<evidence type="ECO:0000313" key="4">
    <source>
        <dbReference type="EMBL" id="NNG38705.1"/>
    </source>
</evidence>
<dbReference type="EMBL" id="JABENB010000001">
    <property type="protein sequence ID" value="NNG38705.1"/>
    <property type="molecule type" value="Genomic_DNA"/>
</dbReference>
<dbReference type="PANTHER" id="PTHR43420">
    <property type="entry name" value="ACETYLTRANSFERASE"/>
    <property type="match status" value="1"/>
</dbReference>
<dbReference type="InterPro" id="IPR000182">
    <property type="entry name" value="GNAT_dom"/>
</dbReference>
<gene>
    <name evidence="4" type="ORF">HJ588_05375</name>
</gene>
<evidence type="ECO:0000256" key="1">
    <source>
        <dbReference type="ARBA" id="ARBA00022679"/>
    </source>
</evidence>
<organism evidence="4 5">
    <name type="scientific">Flexivirga aerilata</name>
    <dbReference type="NCBI Taxonomy" id="1656889"/>
    <lineage>
        <taxon>Bacteria</taxon>
        <taxon>Bacillati</taxon>
        <taxon>Actinomycetota</taxon>
        <taxon>Actinomycetes</taxon>
        <taxon>Micrococcales</taxon>
        <taxon>Dermacoccaceae</taxon>
        <taxon>Flexivirga</taxon>
    </lineage>
</organism>
<dbReference type="SUPFAM" id="SSF55729">
    <property type="entry name" value="Acyl-CoA N-acyltransferases (Nat)"/>
    <property type="match status" value="1"/>
</dbReference>
<dbReference type="AlphaFoldDB" id="A0A849ADY9"/>
<dbReference type="RefSeq" id="WP_171152766.1">
    <property type="nucleotide sequence ID" value="NZ_JABENB010000001.1"/>
</dbReference>
<dbReference type="GO" id="GO:0016747">
    <property type="term" value="F:acyltransferase activity, transferring groups other than amino-acyl groups"/>
    <property type="evidence" value="ECO:0007669"/>
    <property type="project" value="InterPro"/>
</dbReference>
<name>A0A849ADY9_9MICO</name>
<dbReference type="Gene3D" id="3.40.630.30">
    <property type="match status" value="1"/>
</dbReference>
<proteinExistence type="predicted"/>
<dbReference type="InterPro" id="IPR016181">
    <property type="entry name" value="Acyl_CoA_acyltransferase"/>
</dbReference>
<comment type="caution">
    <text evidence="4">The sequence shown here is derived from an EMBL/GenBank/DDBJ whole genome shotgun (WGS) entry which is preliminary data.</text>
</comment>
<dbReference type="InterPro" id="IPR050680">
    <property type="entry name" value="YpeA/RimI_acetyltransf"/>
</dbReference>
<accession>A0A849ADY9</accession>
<reference evidence="4 5" key="1">
    <citation type="submission" date="2020-05" db="EMBL/GenBank/DDBJ databases">
        <title>Flexivirga sp. ID2601S isolated from air conditioner.</title>
        <authorList>
            <person name="Kim D.H."/>
        </authorList>
    </citation>
    <scope>NUCLEOTIDE SEQUENCE [LARGE SCALE GENOMIC DNA]</scope>
    <source>
        <strain evidence="4 5">ID2601S</strain>
    </source>
</reference>
<protein>
    <submittedName>
        <fullName evidence="4">GNAT family N-acetyltransferase</fullName>
    </submittedName>
</protein>
<evidence type="ECO:0000313" key="5">
    <source>
        <dbReference type="Proteomes" id="UP000557772"/>
    </source>
</evidence>
<dbReference type="Pfam" id="PF00583">
    <property type="entry name" value="Acetyltransf_1"/>
    <property type="match status" value="1"/>
</dbReference>
<keyword evidence="2" id="KW-0012">Acyltransferase</keyword>
<dbReference type="CDD" id="cd04301">
    <property type="entry name" value="NAT_SF"/>
    <property type="match status" value="1"/>
</dbReference>